<keyword evidence="1" id="KW-0812">Transmembrane</keyword>
<name>A0A2N9WVJ9_9NEIS</name>
<comment type="caution">
    <text evidence="2">The sequence shown here is derived from an EMBL/GenBank/DDBJ whole genome shotgun (WGS) entry which is preliminary data.</text>
</comment>
<sequence length="72" mass="7543">MIVLGSTNGLFGLGSAVLVVAVVVSSEMQELVTANQVVIAVVFDAVGVIAAVIGLFLFAVFLIQAKINLRYY</sequence>
<dbReference type="Proteomes" id="UP000231293">
    <property type="component" value="Unassembled WGS sequence"/>
</dbReference>
<proteinExistence type="predicted"/>
<gene>
    <name evidence="2" type="ORF">BGI32_02890</name>
</gene>
<dbReference type="EMBL" id="MDVB01000024">
    <property type="protein sequence ID" value="PIT17339.1"/>
    <property type="molecule type" value="Genomic_DNA"/>
</dbReference>
<dbReference type="AlphaFoldDB" id="A0A2N9WVJ9"/>
<keyword evidence="1" id="KW-0472">Membrane</keyword>
<organism evidence="2 3">
    <name type="scientific">Snodgrassella alvi</name>
    <dbReference type="NCBI Taxonomy" id="1196083"/>
    <lineage>
        <taxon>Bacteria</taxon>
        <taxon>Pseudomonadati</taxon>
        <taxon>Pseudomonadota</taxon>
        <taxon>Betaproteobacteria</taxon>
        <taxon>Neisseriales</taxon>
        <taxon>Neisseriaceae</taxon>
        <taxon>Snodgrassella</taxon>
    </lineage>
</organism>
<evidence type="ECO:0000313" key="2">
    <source>
        <dbReference type="EMBL" id="PIT17339.1"/>
    </source>
</evidence>
<feature type="transmembrane region" description="Helical" evidence="1">
    <location>
        <begin position="37"/>
        <end position="63"/>
    </location>
</feature>
<evidence type="ECO:0000313" key="3">
    <source>
        <dbReference type="Proteomes" id="UP000231293"/>
    </source>
</evidence>
<protein>
    <submittedName>
        <fullName evidence="2">Uncharacterized protein</fullName>
    </submittedName>
</protein>
<keyword evidence="1" id="KW-1133">Transmembrane helix</keyword>
<evidence type="ECO:0000256" key="1">
    <source>
        <dbReference type="SAM" id="Phobius"/>
    </source>
</evidence>
<reference evidence="2 3" key="1">
    <citation type="journal article" date="2017" name="MBio">
        <title>Type VI secretion-mediated competition in the bee gut microbiome.</title>
        <authorList>
            <person name="Steele M.I."/>
            <person name="Kwong W.K."/>
            <person name="Powell J.E."/>
            <person name="Whiteley M."/>
            <person name="Moran N.A."/>
        </authorList>
    </citation>
    <scope>NUCLEOTIDE SEQUENCE [LARGE SCALE GENOMIC DNA]</scope>
    <source>
        <strain evidence="2 3">App2-2</strain>
    </source>
</reference>
<accession>A0A2N9WVJ9</accession>